<dbReference type="SUPFAM" id="SSF52266">
    <property type="entry name" value="SGNH hydrolase"/>
    <property type="match status" value="1"/>
</dbReference>
<dbReference type="InterPro" id="IPR051532">
    <property type="entry name" value="Ester_Hydrolysis_Enzymes"/>
</dbReference>
<dbReference type="CDD" id="cd01839">
    <property type="entry name" value="SGNH_arylesterase_like"/>
    <property type="match status" value="1"/>
</dbReference>
<evidence type="ECO:0000259" key="1">
    <source>
        <dbReference type="Pfam" id="PF13472"/>
    </source>
</evidence>
<dbReference type="EMBL" id="SRMQ01000002">
    <property type="protein sequence ID" value="TGJ77288.1"/>
    <property type="molecule type" value="Genomic_DNA"/>
</dbReference>
<proteinExistence type="predicted"/>
<dbReference type="Proteomes" id="UP000297714">
    <property type="component" value="Unassembled WGS sequence"/>
</dbReference>
<evidence type="ECO:0000313" key="2">
    <source>
        <dbReference type="EMBL" id="TGJ77288.1"/>
    </source>
</evidence>
<sequence>MDGREAALRNVLCYGDSNTYGMIPGMTGRFPRDVRWTGVLQKLLGSEWYVIEEGLGGRTTVWDDPIEEFKNGKTYLLPCLDSHKPLDLVIIMLGTNDLKKRFSLSVCDIAYGMENLVKTILKSDAGAGGAAPQVLLAAPVPILDIGSREWRMLFGDGIGNSRLLAEEYRQVASRNGIFFLDPGQEIEIGREDGLHYTQKGHRRMAERIAEKIHEIYPDG</sequence>
<name>A0A4Z0YBH8_9FIRM</name>
<comment type="caution">
    <text evidence="2">The sequence shown here is derived from an EMBL/GenBank/DDBJ whole genome shotgun (WGS) entry which is preliminary data.</text>
</comment>
<feature type="domain" description="SGNH hydrolase-type esterase" evidence="1">
    <location>
        <begin position="13"/>
        <end position="203"/>
    </location>
</feature>
<dbReference type="PANTHER" id="PTHR30383:SF29">
    <property type="entry name" value="SGNH HYDROLASE-TYPE ESTERASE DOMAIN-CONTAINING PROTEIN"/>
    <property type="match status" value="1"/>
</dbReference>
<evidence type="ECO:0000313" key="3">
    <source>
        <dbReference type="Proteomes" id="UP000297714"/>
    </source>
</evidence>
<dbReference type="Pfam" id="PF13472">
    <property type="entry name" value="Lipase_GDSL_2"/>
    <property type="match status" value="1"/>
</dbReference>
<protein>
    <submittedName>
        <fullName evidence="2">GDSL-like lipase/acylhydrolase</fullName>
    </submittedName>
</protein>
<keyword evidence="3" id="KW-1185">Reference proteome</keyword>
<organism evidence="2 3">
    <name type="scientific">Caproiciproducens galactitolivorans</name>
    <dbReference type="NCBI Taxonomy" id="642589"/>
    <lineage>
        <taxon>Bacteria</taxon>
        <taxon>Bacillati</taxon>
        <taxon>Bacillota</taxon>
        <taxon>Clostridia</taxon>
        <taxon>Eubacteriales</taxon>
        <taxon>Acutalibacteraceae</taxon>
        <taxon>Caproiciproducens</taxon>
    </lineage>
</organism>
<dbReference type="GO" id="GO:0016787">
    <property type="term" value="F:hydrolase activity"/>
    <property type="evidence" value="ECO:0007669"/>
    <property type="project" value="UniProtKB-KW"/>
</dbReference>
<dbReference type="InterPro" id="IPR036514">
    <property type="entry name" value="SGNH_hydro_sf"/>
</dbReference>
<gene>
    <name evidence="2" type="ORF">CAGA_06570</name>
</gene>
<dbReference type="Gene3D" id="3.40.50.1110">
    <property type="entry name" value="SGNH hydrolase"/>
    <property type="match status" value="1"/>
</dbReference>
<keyword evidence="2" id="KW-0378">Hydrolase</keyword>
<dbReference type="InterPro" id="IPR013830">
    <property type="entry name" value="SGNH_hydro"/>
</dbReference>
<accession>A0A4Z0YBH8</accession>
<dbReference type="PANTHER" id="PTHR30383">
    <property type="entry name" value="THIOESTERASE 1/PROTEASE 1/LYSOPHOSPHOLIPASE L1"/>
    <property type="match status" value="1"/>
</dbReference>
<reference evidence="2 3" key="1">
    <citation type="submission" date="2019-04" db="EMBL/GenBank/DDBJ databases">
        <authorList>
            <person name="Poehlein A."/>
            <person name="Bengelsdorf F.R."/>
            <person name="Duerre P."/>
            <person name="Daniel R."/>
        </authorList>
    </citation>
    <scope>NUCLEOTIDE SEQUENCE [LARGE SCALE GENOMIC DNA]</scope>
    <source>
        <strain evidence="2 3">BS-1</strain>
    </source>
</reference>
<dbReference type="AlphaFoldDB" id="A0A4Z0YBH8"/>
<dbReference type="OrthoDB" id="164654at2"/>